<evidence type="ECO:0000256" key="1">
    <source>
        <dbReference type="SAM" id="Phobius"/>
    </source>
</evidence>
<protein>
    <submittedName>
        <fullName evidence="2">Uncharacterized protein</fullName>
    </submittedName>
</protein>
<proteinExistence type="predicted"/>
<dbReference type="AlphaFoldDB" id="A0A0F9W8U6"/>
<reference evidence="2" key="1">
    <citation type="journal article" date="2015" name="Nature">
        <title>Complex archaea that bridge the gap between prokaryotes and eukaryotes.</title>
        <authorList>
            <person name="Spang A."/>
            <person name="Saw J.H."/>
            <person name="Jorgensen S.L."/>
            <person name="Zaremba-Niedzwiedzka K."/>
            <person name="Martijn J."/>
            <person name="Lind A.E."/>
            <person name="van Eijk R."/>
            <person name="Schleper C."/>
            <person name="Guy L."/>
            <person name="Ettema T.J."/>
        </authorList>
    </citation>
    <scope>NUCLEOTIDE SEQUENCE</scope>
</reference>
<gene>
    <name evidence="2" type="ORF">LCGC14_0312180</name>
</gene>
<feature type="transmembrane region" description="Helical" evidence="1">
    <location>
        <begin position="33"/>
        <end position="55"/>
    </location>
</feature>
<organism evidence="2">
    <name type="scientific">marine sediment metagenome</name>
    <dbReference type="NCBI Taxonomy" id="412755"/>
    <lineage>
        <taxon>unclassified sequences</taxon>
        <taxon>metagenomes</taxon>
        <taxon>ecological metagenomes</taxon>
    </lineage>
</organism>
<accession>A0A0F9W8U6</accession>
<comment type="caution">
    <text evidence="2">The sequence shown here is derived from an EMBL/GenBank/DDBJ whole genome shotgun (WGS) entry which is preliminary data.</text>
</comment>
<name>A0A0F9W8U6_9ZZZZ</name>
<keyword evidence="1" id="KW-0472">Membrane</keyword>
<dbReference type="EMBL" id="LAZR01000205">
    <property type="protein sequence ID" value="KKN82106.1"/>
    <property type="molecule type" value="Genomic_DNA"/>
</dbReference>
<feature type="transmembrane region" description="Helical" evidence="1">
    <location>
        <begin position="61"/>
        <end position="85"/>
    </location>
</feature>
<evidence type="ECO:0000313" key="2">
    <source>
        <dbReference type="EMBL" id="KKN82106.1"/>
    </source>
</evidence>
<keyword evidence="1" id="KW-1133">Transmembrane helix</keyword>
<sequence>MNDQELANQSVKRCLFCGHELPPISKAPTSRRVWVIACLALLGVAAAAFIGDLFIDGPPSLLFGFCNGIVISTTALGALFNCYFIRRGQIELEERLLAVQREIEESTEVKKGT</sequence>
<keyword evidence="1" id="KW-0812">Transmembrane</keyword>